<protein>
    <submittedName>
        <fullName evidence="2">SRPBCC family protein</fullName>
    </submittedName>
</protein>
<dbReference type="Pfam" id="PF10604">
    <property type="entry name" value="Polyketide_cyc2"/>
    <property type="match status" value="1"/>
</dbReference>
<comment type="caution">
    <text evidence="2">The sequence shown here is derived from an EMBL/GenBank/DDBJ whole genome shotgun (WGS) entry which is preliminary data.</text>
</comment>
<dbReference type="Proteomes" id="UP001595872">
    <property type="component" value="Unassembled WGS sequence"/>
</dbReference>
<keyword evidence="3" id="KW-1185">Reference proteome</keyword>
<evidence type="ECO:0000256" key="1">
    <source>
        <dbReference type="SAM" id="MobiDB-lite"/>
    </source>
</evidence>
<sequence length="182" mass="19556">MPETPTAPSPRTPATPSPRTPGTPPDRPTAGPSLLPPVQAPAYASAVLPASADRVWAYLRDFGNLAEWMPGVDTGVIEDGGPSDRVGCVRRIIGPGDTVFRERLISLDDETRTYRYEVLECPLPVRRCRATLRVVPVTVTGEAFVEWSAEFSANADDEEAMAKTLTIGIYATGLAALATRFS</sequence>
<evidence type="ECO:0000313" key="2">
    <source>
        <dbReference type="EMBL" id="MFC4913808.1"/>
    </source>
</evidence>
<dbReference type="InterPro" id="IPR019587">
    <property type="entry name" value="Polyketide_cyclase/dehydratase"/>
</dbReference>
<dbReference type="InterPro" id="IPR023393">
    <property type="entry name" value="START-like_dom_sf"/>
</dbReference>
<reference evidence="3" key="1">
    <citation type="journal article" date="2019" name="Int. J. Syst. Evol. Microbiol.">
        <title>The Global Catalogue of Microorganisms (GCM) 10K type strain sequencing project: providing services to taxonomists for standard genome sequencing and annotation.</title>
        <authorList>
            <consortium name="The Broad Institute Genomics Platform"/>
            <consortium name="The Broad Institute Genome Sequencing Center for Infectious Disease"/>
            <person name="Wu L."/>
            <person name="Ma J."/>
        </authorList>
    </citation>
    <scope>NUCLEOTIDE SEQUENCE [LARGE SCALE GENOMIC DNA]</scope>
    <source>
        <strain evidence="3">KLKA75</strain>
    </source>
</reference>
<dbReference type="CDD" id="cd07821">
    <property type="entry name" value="PYR_PYL_RCAR_like"/>
    <property type="match status" value="1"/>
</dbReference>
<feature type="region of interest" description="Disordered" evidence="1">
    <location>
        <begin position="1"/>
        <end position="36"/>
    </location>
</feature>
<organism evidence="2 3">
    <name type="scientific">Actinomadura gamaensis</name>
    <dbReference type="NCBI Taxonomy" id="1763541"/>
    <lineage>
        <taxon>Bacteria</taxon>
        <taxon>Bacillati</taxon>
        <taxon>Actinomycetota</taxon>
        <taxon>Actinomycetes</taxon>
        <taxon>Streptosporangiales</taxon>
        <taxon>Thermomonosporaceae</taxon>
        <taxon>Actinomadura</taxon>
    </lineage>
</organism>
<evidence type="ECO:0000313" key="3">
    <source>
        <dbReference type="Proteomes" id="UP001595872"/>
    </source>
</evidence>
<dbReference type="Gene3D" id="3.30.530.20">
    <property type="match status" value="1"/>
</dbReference>
<dbReference type="EMBL" id="JBHSIT010000020">
    <property type="protein sequence ID" value="MFC4913808.1"/>
    <property type="molecule type" value="Genomic_DNA"/>
</dbReference>
<feature type="compositionally biased region" description="Pro residues" evidence="1">
    <location>
        <begin position="1"/>
        <end position="27"/>
    </location>
</feature>
<dbReference type="PANTHER" id="PTHR39332:SF7">
    <property type="entry name" value="SRPBCC FAMILY PROTEIN"/>
    <property type="match status" value="1"/>
</dbReference>
<accession>A0ABV9UE35</accession>
<gene>
    <name evidence="2" type="ORF">ACFPCY_41440</name>
</gene>
<proteinExistence type="predicted"/>
<dbReference type="SUPFAM" id="SSF55961">
    <property type="entry name" value="Bet v1-like"/>
    <property type="match status" value="1"/>
</dbReference>
<dbReference type="PANTHER" id="PTHR39332">
    <property type="entry name" value="BLL4707 PROTEIN"/>
    <property type="match status" value="1"/>
</dbReference>
<name>A0ABV9UE35_9ACTN</name>
<dbReference type="RefSeq" id="WP_378265084.1">
    <property type="nucleotide sequence ID" value="NZ_JBHSIT010000020.1"/>
</dbReference>